<reference evidence="3" key="1">
    <citation type="journal article" date="2019" name="Int. J. Syst. Evol. Microbiol.">
        <title>The Global Catalogue of Microorganisms (GCM) 10K type strain sequencing project: providing services to taxonomists for standard genome sequencing and annotation.</title>
        <authorList>
            <consortium name="The Broad Institute Genomics Platform"/>
            <consortium name="The Broad Institute Genome Sequencing Center for Infectious Disease"/>
            <person name="Wu L."/>
            <person name="Ma J."/>
        </authorList>
    </citation>
    <scope>NUCLEOTIDE SEQUENCE [LARGE SCALE GENOMIC DNA]</scope>
    <source>
        <strain evidence="3">CGMCC 4.7289</strain>
    </source>
</reference>
<accession>A0ABV8LH76</accession>
<feature type="signal peptide" evidence="1">
    <location>
        <begin position="1"/>
        <end position="26"/>
    </location>
</feature>
<dbReference type="EMBL" id="JBHSAY010000003">
    <property type="protein sequence ID" value="MFC4129672.1"/>
    <property type="molecule type" value="Genomic_DNA"/>
</dbReference>
<dbReference type="Pfam" id="PF13620">
    <property type="entry name" value="CarboxypepD_reg"/>
    <property type="match status" value="2"/>
</dbReference>
<dbReference type="Proteomes" id="UP001595816">
    <property type="component" value="Unassembled WGS sequence"/>
</dbReference>
<evidence type="ECO:0000313" key="2">
    <source>
        <dbReference type="EMBL" id="MFC4129672.1"/>
    </source>
</evidence>
<evidence type="ECO:0000313" key="3">
    <source>
        <dbReference type="Proteomes" id="UP001595816"/>
    </source>
</evidence>
<evidence type="ECO:0000256" key="1">
    <source>
        <dbReference type="SAM" id="SignalP"/>
    </source>
</evidence>
<sequence>MLSFRAVSLSAAVVAVLFVQTASVSAAETPRPRGMSTTADVVASATRDTVLTAPATGKTAARGAREEAAGLWDMTLTGTVIDYTTGAALAGACVDLLTSESVVVAGNCTGADGRYSIVAPKGDYAVRATSAGYRELWWKNRLTAATVFFGSDSTADFRMIHQAPSAHGRITDDQGQPVKDAQVTFRSAGKGDPDVLVRTDAEGDYSIPELPPGPRTIWVYAIGKGSQQVPGQTYGGNVYQLDDGTDLVINEQFLPMSRIELTITDSGTGQGVPNLCVEITPNQLQTPMCTDATGHFASDIPWGSYAVTVPDALSSTQTVRYYPQPGQSESHALVVSLGGRLHIPSLTSVKTGSTVPGCVLVVPVDTGGGRSVVNGRYPSACSGLTNDFTIFLPFSGKVRLFAYSRTGSYGAQWVGPTGGTGDMTEARVVDVGFSATTEAPAIRFDGYGEIYGSLSTSTGADGVCVSPLGLPFVDTDPVGACAFTVAEGSPRFVVKYLGPYTWPLRFTSASGRPAIWSGGSPTRAGALRIPVSEDRRTTIDQAIPEVVGGRVQATVKSAADGDLLLAYDAATGDYLGKGTVSGGVAMIGGLTNRRLVLQYYSPGKVCWPRPPATSIRTRGDASVAVTIGQLTTVSLDVTQRCSLQTTVSTPLPRR</sequence>
<keyword evidence="1" id="KW-0732">Signal</keyword>
<dbReference type="Gene3D" id="2.60.40.1120">
    <property type="entry name" value="Carboxypeptidase-like, regulatory domain"/>
    <property type="match status" value="2"/>
</dbReference>
<protein>
    <submittedName>
        <fullName evidence="2">Carboxypeptidase regulatory-like domain-containing protein</fullName>
    </submittedName>
</protein>
<dbReference type="InterPro" id="IPR008969">
    <property type="entry name" value="CarboxyPept-like_regulatory"/>
</dbReference>
<comment type="caution">
    <text evidence="2">The sequence shown here is derived from an EMBL/GenBank/DDBJ whole genome shotgun (WGS) entry which is preliminary data.</text>
</comment>
<organism evidence="2 3">
    <name type="scientific">Hamadaea flava</name>
    <dbReference type="NCBI Taxonomy" id="1742688"/>
    <lineage>
        <taxon>Bacteria</taxon>
        <taxon>Bacillati</taxon>
        <taxon>Actinomycetota</taxon>
        <taxon>Actinomycetes</taxon>
        <taxon>Micromonosporales</taxon>
        <taxon>Micromonosporaceae</taxon>
        <taxon>Hamadaea</taxon>
    </lineage>
</organism>
<dbReference type="SUPFAM" id="SSF49464">
    <property type="entry name" value="Carboxypeptidase regulatory domain-like"/>
    <property type="match status" value="3"/>
</dbReference>
<keyword evidence="3" id="KW-1185">Reference proteome</keyword>
<feature type="chain" id="PRO_5046006003" evidence="1">
    <location>
        <begin position="27"/>
        <end position="654"/>
    </location>
</feature>
<gene>
    <name evidence="2" type="ORF">ACFOZ4_03540</name>
</gene>
<dbReference type="RefSeq" id="WP_253759826.1">
    <property type="nucleotide sequence ID" value="NZ_JAMZDZ010000001.1"/>
</dbReference>
<proteinExistence type="predicted"/>
<name>A0ABV8LH76_9ACTN</name>